<dbReference type="GO" id="GO:0005829">
    <property type="term" value="C:cytosol"/>
    <property type="evidence" value="ECO:0007669"/>
    <property type="project" value="TreeGrafter"/>
</dbReference>
<dbReference type="PROSITE" id="PS51755">
    <property type="entry name" value="OMPR_PHOB"/>
    <property type="match status" value="1"/>
</dbReference>
<evidence type="ECO:0000313" key="12">
    <source>
        <dbReference type="EMBL" id="ABS77180.2"/>
    </source>
</evidence>
<dbReference type="InterPro" id="IPR036388">
    <property type="entry name" value="WH-like_DNA-bd_sf"/>
</dbReference>
<name>A9KFS6_COXBN</name>
<dbReference type="PROSITE" id="PS50110">
    <property type="entry name" value="RESPONSE_REGULATORY"/>
    <property type="match status" value="1"/>
</dbReference>
<dbReference type="GO" id="GO:0000976">
    <property type="term" value="F:transcription cis-regulatory region binding"/>
    <property type="evidence" value="ECO:0007669"/>
    <property type="project" value="TreeGrafter"/>
</dbReference>
<protein>
    <submittedName>
        <fullName evidence="12">Transcriptional regulatory protein</fullName>
    </submittedName>
</protein>
<feature type="DNA-binding region" description="OmpR/PhoB-type" evidence="9">
    <location>
        <begin position="135"/>
        <end position="229"/>
    </location>
</feature>
<feature type="domain" description="Response regulatory" evidence="10">
    <location>
        <begin position="11"/>
        <end position="127"/>
    </location>
</feature>
<evidence type="ECO:0000256" key="4">
    <source>
        <dbReference type="ARBA" id="ARBA00023012"/>
    </source>
</evidence>
<keyword evidence="3 8" id="KW-0597">Phosphoprotein</keyword>
<evidence type="ECO:0000256" key="9">
    <source>
        <dbReference type="PROSITE-ProRule" id="PRU01091"/>
    </source>
</evidence>
<dbReference type="GO" id="GO:0000156">
    <property type="term" value="F:phosphorelay response regulator activity"/>
    <property type="evidence" value="ECO:0007669"/>
    <property type="project" value="TreeGrafter"/>
</dbReference>
<dbReference type="CDD" id="cd17624">
    <property type="entry name" value="REC_OmpR_PmrA-like"/>
    <property type="match status" value="1"/>
</dbReference>
<keyword evidence="5" id="KW-0805">Transcription regulation</keyword>
<dbReference type="HOGENOM" id="CLU_000445_30_1_6"/>
<dbReference type="InterPro" id="IPR001789">
    <property type="entry name" value="Sig_transdc_resp-reg_receiver"/>
</dbReference>
<keyword evidence="7" id="KW-0804">Transcription</keyword>
<dbReference type="Pfam" id="PF00486">
    <property type="entry name" value="Trans_reg_C"/>
    <property type="match status" value="1"/>
</dbReference>
<dbReference type="EMBL" id="CP000733">
    <property type="protein sequence ID" value="ABS77180.2"/>
    <property type="molecule type" value="Genomic_DNA"/>
</dbReference>
<sequence>MLAVSKVRVMRVLLVEDDEFLGDGIRAGLKQYGHTIDWVRDGQAAHDVLSSTHETFDIIILDLGLPKRSGLDVLKTIREKNDPTPVVILTARDTVDDRIKGLDAGSDDYMTKPFDLEELCARMRAMQRRSKERAKPIISHGDITLDPASHVVTLKKKEVMVSRREFALLQKLLENAGRVISREQLNQTLYGWGENIDSNALEVHIHNLRKRFGAKLIRTIRGVGYMVEKKSK</sequence>
<evidence type="ECO:0000256" key="1">
    <source>
        <dbReference type="ARBA" id="ARBA00004496"/>
    </source>
</evidence>
<dbReference type="AlphaFoldDB" id="A9KFS6"/>
<evidence type="ECO:0000313" key="13">
    <source>
        <dbReference type="Proteomes" id="UP000008555"/>
    </source>
</evidence>
<dbReference type="SUPFAM" id="SSF52172">
    <property type="entry name" value="CheY-like"/>
    <property type="match status" value="1"/>
</dbReference>
<organism evidence="12 13">
    <name type="scientific">Coxiella burnetii (strain Dugway 5J108-111)</name>
    <dbReference type="NCBI Taxonomy" id="434922"/>
    <lineage>
        <taxon>Bacteria</taxon>
        <taxon>Pseudomonadati</taxon>
        <taxon>Pseudomonadota</taxon>
        <taxon>Gammaproteobacteria</taxon>
        <taxon>Legionellales</taxon>
        <taxon>Coxiellaceae</taxon>
        <taxon>Coxiella</taxon>
    </lineage>
</organism>
<evidence type="ECO:0000256" key="6">
    <source>
        <dbReference type="ARBA" id="ARBA00023125"/>
    </source>
</evidence>
<evidence type="ECO:0000256" key="2">
    <source>
        <dbReference type="ARBA" id="ARBA00022490"/>
    </source>
</evidence>
<proteinExistence type="predicted"/>
<dbReference type="FunFam" id="3.40.50.2300:FF:000002">
    <property type="entry name" value="DNA-binding response regulator PhoP"/>
    <property type="match status" value="1"/>
</dbReference>
<accession>A9KFS6</accession>
<reference evidence="12 13" key="1">
    <citation type="journal article" date="2009" name="Infect. Immun.">
        <title>Comparative genomics reveal extensive transposon-mediated genomic plasticity and diversity among potential effector proteins within the genus Coxiella.</title>
        <authorList>
            <person name="Beare P.A."/>
            <person name="Unsworth N."/>
            <person name="Andoh M."/>
            <person name="Voth D.E."/>
            <person name="Omsland A."/>
            <person name="Gilk S.D."/>
            <person name="Williams K.P."/>
            <person name="Sobral B.W."/>
            <person name="Kupko J.J.III."/>
            <person name="Porcella S.F."/>
            <person name="Samuel J.E."/>
            <person name="Heinzen R.A."/>
        </authorList>
    </citation>
    <scope>NUCLEOTIDE SEQUENCE [LARGE SCALE GENOMIC DNA]</scope>
    <source>
        <strain evidence="12 13">Dugway 5J108-111</strain>
    </source>
</reference>
<dbReference type="KEGG" id="cbd:CBUD_1312"/>
<dbReference type="GO" id="GO:0006355">
    <property type="term" value="P:regulation of DNA-templated transcription"/>
    <property type="evidence" value="ECO:0007669"/>
    <property type="project" value="InterPro"/>
</dbReference>
<dbReference type="SMART" id="SM00448">
    <property type="entry name" value="REC"/>
    <property type="match status" value="1"/>
</dbReference>
<dbReference type="CDD" id="cd00383">
    <property type="entry name" value="trans_reg_C"/>
    <property type="match status" value="1"/>
</dbReference>
<dbReference type="Pfam" id="PF00072">
    <property type="entry name" value="Response_reg"/>
    <property type="match status" value="1"/>
</dbReference>
<dbReference type="SMART" id="SM00862">
    <property type="entry name" value="Trans_reg_C"/>
    <property type="match status" value="1"/>
</dbReference>
<dbReference type="Gene3D" id="1.10.10.10">
    <property type="entry name" value="Winged helix-like DNA-binding domain superfamily/Winged helix DNA-binding domain"/>
    <property type="match status" value="1"/>
</dbReference>
<comment type="subcellular location">
    <subcellularLocation>
        <location evidence="1">Cytoplasm</location>
    </subcellularLocation>
</comment>
<dbReference type="PANTHER" id="PTHR48111:SF35">
    <property type="entry name" value="TRANSCRIPTIONAL REGULATORY PROTEIN QSEB"/>
    <property type="match status" value="1"/>
</dbReference>
<evidence type="ECO:0000259" key="10">
    <source>
        <dbReference type="PROSITE" id="PS50110"/>
    </source>
</evidence>
<evidence type="ECO:0000256" key="7">
    <source>
        <dbReference type="ARBA" id="ARBA00023163"/>
    </source>
</evidence>
<evidence type="ECO:0000256" key="5">
    <source>
        <dbReference type="ARBA" id="ARBA00023015"/>
    </source>
</evidence>
<dbReference type="Proteomes" id="UP000008555">
    <property type="component" value="Chromosome"/>
</dbReference>
<feature type="domain" description="OmpR/PhoB-type" evidence="11">
    <location>
        <begin position="135"/>
        <end position="229"/>
    </location>
</feature>
<evidence type="ECO:0000259" key="11">
    <source>
        <dbReference type="PROSITE" id="PS51755"/>
    </source>
</evidence>
<keyword evidence="6 9" id="KW-0238">DNA-binding</keyword>
<feature type="modified residue" description="4-aspartylphosphate" evidence="8">
    <location>
        <position position="62"/>
    </location>
</feature>
<dbReference type="Gene3D" id="6.10.250.690">
    <property type="match status" value="1"/>
</dbReference>
<evidence type="ECO:0000256" key="3">
    <source>
        <dbReference type="ARBA" id="ARBA00022553"/>
    </source>
</evidence>
<dbReference type="PANTHER" id="PTHR48111">
    <property type="entry name" value="REGULATOR OF RPOS"/>
    <property type="match status" value="1"/>
</dbReference>
<dbReference type="InterPro" id="IPR011006">
    <property type="entry name" value="CheY-like_superfamily"/>
</dbReference>
<gene>
    <name evidence="12" type="primary">qseB</name>
    <name evidence="12" type="ordered locus">CBUD_1312</name>
</gene>
<keyword evidence="4" id="KW-0902">Two-component regulatory system</keyword>
<dbReference type="InterPro" id="IPR039420">
    <property type="entry name" value="WalR-like"/>
</dbReference>
<dbReference type="GO" id="GO:0032993">
    <property type="term" value="C:protein-DNA complex"/>
    <property type="evidence" value="ECO:0007669"/>
    <property type="project" value="TreeGrafter"/>
</dbReference>
<keyword evidence="2" id="KW-0963">Cytoplasm</keyword>
<evidence type="ECO:0000256" key="8">
    <source>
        <dbReference type="PROSITE-ProRule" id="PRU00169"/>
    </source>
</evidence>
<dbReference type="InterPro" id="IPR001867">
    <property type="entry name" value="OmpR/PhoB-type_DNA-bd"/>
</dbReference>
<dbReference type="Gene3D" id="3.40.50.2300">
    <property type="match status" value="1"/>
</dbReference>